<dbReference type="PANTHER" id="PTHR14725">
    <property type="entry name" value="RIBOSOME-BINDING FACTOR A, MITOCHONDRIAL-RELATED"/>
    <property type="match status" value="1"/>
</dbReference>
<evidence type="ECO:0000256" key="1">
    <source>
        <dbReference type="SAM" id="Coils"/>
    </source>
</evidence>
<dbReference type="Proteomes" id="UP000812440">
    <property type="component" value="Chromosome 6"/>
</dbReference>
<accession>A0A8T2JFE4</accession>
<evidence type="ECO:0000313" key="3">
    <source>
        <dbReference type="Proteomes" id="UP000812440"/>
    </source>
</evidence>
<protein>
    <recommendedName>
        <fullName evidence="4">Ribosome-binding factor A, mitochondrial</fullName>
    </recommendedName>
</protein>
<comment type="caution">
    <text evidence="2">The sequence shown here is derived from an EMBL/GenBank/DDBJ whole genome shotgun (WGS) entry which is preliminary data.</text>
</comment>
<dbReference type="Gene3D" id="3.30.300.20">
    <property type="match status" value="1"/>
</dbReference>
<dbReference type="Pfam" id="PF02033">
    <property type="entry name" value="RBFA"/>
    <property type="match status" value="1"/>
</dbReference>
<reference evidence="2" key="1">
    <citation type="thesis" date="2020" institute="ProQuest LLC" country="789 East Eisenhower Parkway, Ann Arbor, MI, USA">
        <title>Comparative Genomics and Chromosome Evolution.</title>
        <authorList>
            <person name="Mudd A.B."/>
        </authorList>
    </citation>
    <scope>NUCLEOTIDE SEQUENCE</scope>
    <source>
        <strain evidence="2">Female2</strain>
        <tissue evidence="2">Blood</tissue>
    </source>
</reference>
<dbReference type="InterPro" id="IPR000238">
    <property type="entry name" value="RbfA"/>
</dbReference>
<keyword evidence="3" id="KW-1185">Reference proteome</keyword>
<dbReference type="SUPFAM" id="SSF89919">
    <property type="entry name" value="Ribosome-binding factor A, RbfA"/>
    <property type="match status" value="1"/>
</dbReference>
<keyword evidence="1" id="KW-0175">Coiled coil</keyword>
<organism evidence="2 3">
    <name type="scientific">Hymenochirus boettgeri</name>
    <name type="common">Congo dwarf clawed frog</name>
    <dbReference type="NCBI Taxonomy" id="247094"/>
    <lineage>
        <taxon>Eukaryota</taxon>
        <taxon>Metazoa</taxon>
        <taxon>Chordata</taxon>
        <taxon>Craniata</taxon>
        <taxon>Vertebrata</taxon>
        <taxon>Euteleostomi</taxon>
        <taxon>Amphibia</taxon>
        <taxon>Batrachia</taxon>
        <taxon>Anura</taxon>
        <taxon>Pipoidea</taxon>
        <taxon>Pipidae</taxon>
        <taxon>Pipinae</taxon>
        <taxon>Hymenochirus</taxon>
    </lineage>
</organism>
<dbReference type="AlphaFoldDB" id="A0A8T2JFE4"/>
<gene>
    <name evidence="2" type="ORF">GDO86_011190</name>
</gene>
<dbReference type="EMBL" id="JAACNH010000005">
    <property type="protein sequence ID" value="KAG8442297.1"/>
    <property type="molecule type" value="Genomic_DNA"/>
</dbReference>
<dbReference type="InterPro" id="IPR023799">
    <property type="entry name" value="RbfA_dom_sf"/>
</dbReference>
<proteinExistence type="predicted"/>
<evidence type="ECO:0008006" key="4">
    <source>
        <dbReference type="Google" id="ProtNLM"/>
    </source>
</evidence>
<dbReference type="InterPro" id="IPR015946">
    <property type="entry name" value="KH_dom-like_a/b"/>
</dbReference>
<name>A0A8T2JFE4_9PIPI</name>
<dbReference type="OrthoDB" id="418445at2759"/>
<dbReference type="PANTHER" id="PTHR14725:SF0">
    <property type="entry name" value="RIBOSOME-BINDING FACTOR A, MITOCHONDRIAL-RELATED"/>
    <property type="match status" value="1"/>
</dbReference>
<dbReference type="InterPro" id="IPR039212">
    <property type="entry name" value="RBFA_mitochondrial"/>
</dbReference>
<sequence length="359" mass="40837">MAEVIVFVRGLIRSSSSGLCAAGSSFLSANHNPALPWTQRRRHIHCTFALTGKSLLRKFTGKSKKKFWYESTSVGNLVVNKPESLTSLMKVQRKENRGDNIRIKALNVILHRALTDMLHTSEVSQEVCDLNVELSKVSVSVDFSVCRAYWMANGNKDTDSNVEKVLQNYAPCFRHRMLTHQVLGSVPPIVFVRDKEDARIQEVEKLLATAEFGEENENPLSVVDPSASKNLQFSAIASGVPGESMFGIDHADLNKQILEYKRKVKEKMKEADENLLLFKQQEQLAVIRKQKILKRKKQKRFLHDDNDSPQEYLLSRYNNINAVESVSNEIEFDYELQKEIKELKKERPGESKINLSGQS</sequence>
<evidence type="ECO:0000313" key="2">
    <source>
        <dbReference type="EMBL" id="KAG8442297.1"/>
    </source>
</evidence>
<dbReference type="GO" id="GO:0006364">
    <property type="term" value="P:rRNA processing"/>
    <property type="evidence" value="ECO:0007669"/>
    <property type="project" value="InterPro"/>
</dbReference>
<feature type="coiled-coil region" evidence="1">
    <location>
        <begin position="250"/>
        <end position="281"/>
    </location>
</feature>